<protein>
    <submittedName>
        <fullName evidence="5">Tetratricopeptide repeat protein</fullName>
    </submittedName>
</protein>
<keyword evidence="2 4" id="KW-0802">TPR repeat</keyword>
<dbReference type="InterPro" id="IPR051685">
    <property type="entry name" value="Ycf3/AcsC/BcsC/TPR_MFPF"/>
</dbReference>
<name>A0A0M3DES2_9FIRM</name>
<feature type="repeat" description="TPR" evidence="4">
    <location>
        <begin position="266"/>
        <end position="299"/>
    </location>
</feature>
<feature type="repeat" description="TPR" evidence="4">
    <location>
        <begin position="334"/>
        <end position="367"/>
    </location>
</feature>
<proteinExistence type="predicted"/>
<dbReference type="PANTHER" id="PTHR44943:SF9">
    <property type="entry name" value="TPR-REPEAT-CONTAINING PROTEIN"/>
    <property type="match status" value="1"/>
</dbReference>
<sequence>MKFRVEKYILKKAEELAFLKIKNGADFNLKGYTFPQGGLDVPIKNDVLVKGIKTNTAQDGLSSMSIADAMIYIMGIDSNFKYNDEYKKFLKAIEENLDLDLKAYMGYMSRKYFEVGDYTDSLIYLKCSATLYPEDINSLYHYAIVCQELAKNHQKNGDEKPMEAFLLDAIEALEKVRDLDESFALAHYHLGYHYYNQNQYIKTKVTWEEAIKLGLPEDFMAEIQEILGKMDFKVRYEEGYNLVFQGKNEEALEKLLPLADEHGDWWNLLFMIGLAYRNMNDIGQAKKYFEKILIIRPNQVDTLVELGLCEASSYNMKGAIEYFEKAAKLKKEDPEILCNLGMAYLNDGDLDNATYYIERAYEIDSQDEVTLACLRELNKFR</sequence>
<gene>
    <name evidence="5" type="ORF">VN21_16715</name>
</gene>
<organism evidence="5 6">
    <name type="scientific">Paraclostridium benzoelyticum</name>
    <dbReference type="NCBI Taxonomy" id="1629550"/>
    <lineage>
        <taxon>Bacteria</taxon>
        <taxon>Bacillati</taxon>
        <taxon>Bacillota</taxon>
        <taxon>Clostridia</taxon>
        <taxon>Peptostreptococcales</taxon>
        <taxon>Peptostreptococcaceae</taxon>
        <taxon>Paraclostridium</taxon>
    </lineage>
</organism>
<dbReference type="SMART" id="SM00028">
    <property type="entry name" value="TPR"/>
    <property type="match status" value="4"/>
</dbReference>
<dbReference type="InterPro" id="IPR011990">
    <property type="entry name" value="TPR-like_helical_dom_sf"/>
</dbReference>
<dbReference type="PROSITE" id="PS50005">
    <property type="entry name" value="TPR"/>
    <property type="match status" value="3"/>
</dbReference>
<keyword evidence="6" id="KW-1185">Reference proteome</keyword>
<accession>A0A0M3DES2</accession>
<feature type="repeat" description="TPR" evidence="4">
    <location>
        <begin position="300"/>
        <end position="333"/>
    </location>
</feature>
<dbReference type="AlphaFoldDB" id="A0A0M3DES2"/>
<keyword evidence="1" id="KW-0677">Repeat</keyword>
<dbReference type="PANTHER" id="PTHR44943">
    <property type="entry name" value="CELLULOSE SYNTHASE OPERON PROTEIN C"/>
    <property type="match status" value="1"/>
</dbReference>
<evidence type="ECO:0000256" key="3">
    <source>
        <dbReference type="ARBA" id="ARBA00023078"/>
    </source>
</evidence>
<dbReference type="EMBL" id="LBBT01000349">
    <property type="protein sequence ID" value="KKX99958.1"/>
    <property type="molecule type" value="Genomic_DNA"/>
</dbReference>
<comment type="caution">
    <text evidence="5">The sequence shown here is derived from an EMBL/GenBank/DDBJ whole genome shotgun (WGS) entry which is preliminary data.</text>
</comment>
<dbReference type="InterPro" id="IPR019734">
    <property type="entry name" value="TPR_rpt"/>
</dbReference>
<dbReference type="SUPFAM" id="SSF48452">
    <property type="entry name" value="TPR-like"/>
    <property type="match status" value="1"/>
</dbReference>
<dbReference type="Pfam" id="PF13181">
    <property type="entry name" value="TPR_8"/>
    <property type="match status" value="2"/>
</dbReference>
<evidence type="ECO:0000256" key="1">
    <source>
        <dbReference type="ARBA" id="ARBA00022737"/>
    </source>
</evidence>
<dbReference type="Gene3D" id="1.25.40.10">
    <property type="entry name" value="Tetratricopeptide repeat domain"/>
    <property type="match status" value="2"/>
</dbReference>
<evidence type="ECO:0000256" key="2">
    <source>
        <dbReference type="ARBA" id="ARBA00022803"/>
    </source>
</evidence>
<evidence type="ECO:0000313" key="6">
    <source>
        <dbReference type="Proteomes" id="UP000034407"/>
    </source>
</evidence>
<reference evidence="5 6" key="1">
    <citation type="submission" date="2015-04" db="EMBL/GenBank/DDBJ databases">
        <title>Microcin producing Clostridium sp. JC272T.</title>
        <authorList>
            <person name="Jyothsna T."/>
            <person name="Sasikala C."/>
            <person name="Ramana C."/>
        </authorList>
    </citation>
    <scope>NUCLEOTIDE SEQUENCE [LARGE SCALE GENOMIC DNA]</scope>
    <source>
        <strain evidence="5 6">JC272</strain>
    </source>
</reference>
<dbReference type="PATRIC" id="fig|1629550.3.peg.2857"/>
<evidence type="ECO:0000256" key="4">
    <source>
        <dbReference type="PROSITE-ProRule" id="PRU00339"/>
    </source>
</evidence>
<evidence type="ECO:0000313" key="5">
    <source>
        <dbReference type="EMBL" id="KKX99958.1"/>
    </source>
</evidence>
<dbReference type="RefSeq" id="WP_046824266.1">
    <property type="nucleotide sequence ID" value="NZ_JBCLWQ010000002.1"/>
</dbReference>
<dbReference type="OrthoDB" id="358807at2"/>
<dbReference type="Proteomes" id="UP000034407">
    <property type="component" value="Unassembled WGS sequence"/>
</dbReference>
<keyword evidence="3" id="KW-0793">Thylakoid</keyword>